<name>A0ABT8WZT3_9FLAO</name>
<dbReference type="EMBL" id="JAUOEM010000002">
    <property type="protein sequence ID" value="MDO5987191.1"/>
    <property type="molecule type" value="Genomic_DNA"/>
</dbReference>
<evidence type="ECO:0000313" key="1">
    <source>
        <dbReference type="EMBL" id="MDO5987191.1"/>
    </source>
</evidence>
<proteinExistence type="predicted"/>
<accession>A0ABT8WZT3</accession>
<organism evidence="1 2">
    <name type="scientific">Flavivirga amylovorans</name>
    <dbReference type="NCBI Taxonomy" id="870486"/>
    <lineage>
        <taxon>Bacteria</taxon>
        <taxon>Pseudomonadati</taxon>
        <taxon>Bacteroidota</taxon>
        <taxon>Flavobacteriia</taxon>
        <taxon>Flavobacteriales</taxon>
        <taxon>Flavobacteriaceae</taxon>
        <taxon>Flavivirga</taxon>
    </lineage>
</organism>
<dbReference type="Gene3D" id="1.20.120.450">
    <property type="entry name" value="dinb family like domain"/>
    <property type="match status" value="1"/>
</dbReference>
<evidence type="ECO:0000313" key="2">
    <source>
        <dbReference type="Proteomes" id="UP001176891"/>
    </source>
</evidence>
<gene>
    <name evidence="1" type="ORF">Q4Q39_07270</name>
</gene>
<keyword evidence="2" id="KW-1185">Reference proteome</keyword>
<comment type="caution">
    <text evidence="1">The sequence shown here is derived from an EMBL/GenBank/DDBJ whole genome shotgun (WGS) entry which is preliminary data.</text>
</comment>
<dbReference type="InterPro" id="IPR034660">
    <property type="entry name" value="DinB/YfiT-like"/>
</dbReference>
<sequence>MYNKKIAILNNLLSQIEQNIPFKDKSNPMVSKANVGWQLDHTLKVINRVYKYLELSNPHDHKKDFNVKRSILFALCYIPRGRAKAPKVVKPPNVILTADLHTQLNEAKKHINNIAFLDKNVHFKHFIFGTLSKTKTLRFLEMHTKHHLKIVHDILSK</sequence>
<dbReference type="Proteomes" id="UP001176891">
    <property type="component" value="Unassembled WGS sequence"/>
</dbReference>
<protein>
    <submittedName>
        <fullName evidence="1">DUF1569 domain-containing protein</fullName>
    </submittedName>
</protein>
<reference evidence="1" key="1">
    <citation type="submission" date="2023-07" db="EMBL/GenBank/DDBJ databases">
        <title>Two novel species in the genus Flavivirga.</title>
        <authorList>
            <person name="Kwon K."/>
        </authorList>
    </citation>
    <scope>NUCLEOTIDE SEQUENCE</scope>
    <source>
        <strain evidence="1">KACC 14157</strain>
    </source>
</reference>
<dbReference type="RefSeq" id="WP_303281739.1">
    <property type="nucleotide sequence ID" value="NZ_BAABCZ010000005.1"/>
</dbReference>